<dbReference type="OrthoDB" id="9768177at2"/>
<keyword evidence="8" id="KW-0732">Signal</keyword>
<dbReference type="Proteomes" id="UP000244450">
    <property type="component" value="Unassembled WGS sequence"/>
</dbReference>
<dbReference type="RefSeq" id="WP_108686335.1">
    <property type="nucleotide sequence ID" value="NZ_QCYK01000001.1"/>
</dbReference>
<dbReference type="InterPro" id="IPR023996">
    <property type="entry name" value="TonB-dep_OMP_SusC/RagA"/>
</dbReference>
<accession>A0A2T7BPU2</accession>
<comment type="subcellular location">
    <subcellularLocation>
        <location evidence="1 7">Cell outer membrane</location>
        <topology evidence="1 7">Multi-pass membrane protein</topology>
    </subcellularLocation>
</comment>
<evidence type="ECO:0000256" key="1">
    <source>
        <dbReference type="ARBA" id="ARBA00004571"/>
    </source>
</evidence>
<evidence type="ECO:0000256" key="2">
    <source>
        <dbReference type="ARBA" id="ARBA00022448"/>
    </source>
</evidence>
<dbReference type="SUPFAM" id="SSF56935">
    <property type="entry name" value="Porins"/>
    <property type="match status" value="1"/>
</dbReference>
<dbReference type="InterPro" id="IPR011662">
    <property type="entry name" value="Secretin/TonB_short_N"/>
</dbReference>
<dbReference type="EMBL" id="QCYK01000001">
    <property type="protein sequence ID" value="PUZ29698.1"/>
    <property type="molecule type" value="Genomic_DNA"/>
</dbReference>
<dbReference type="Gene3D" id="3.55.50.30">
    <property type="match status" value="1"/>
</dbReference>
<dbReference type="InterPro" id="IPR023997">
    <property type="entry name" value="TonB-dep_OMP_SusC/RagA_CS"/>
</dbReference>
<keyword evidence="6 7" id="KW-0998">Cell outer membrane</keyword>
<dbReference type="InterPro" id="IPR037066">
    <property type="entry name" value="Plug_dom_sf"/>
</dbReference>
<dbReference type="InterPro" id="IPR039426">
    <property type="entry name" value="TonB-dep_rcpt-like"/>
</dbReference>
<dbReference type="Pfam" id="PF07715">
    <property type="entry name" value="Plug"/>
    <property type="match status" value="1"/>
</dbReference>
<keyword evidence="4 7" id="KW-0812">Transmembrane</keyword>
<dbReference type="Gene3D" id="2.170.130.10">
    <property type="entry name" value="TonB-dependent receptor, plug domain"/>
    <property type="match status" value="1"/>
</dbReference>
<keyword evidence="3 7" id="KW-1134">Transmembrane beta strand</keyword>
<dbReference type="InterPro" id="IPR012910">
    <property type="entry name" value="Plug_dom"/>
</dbReference>
<name>A0A2T7BPU2_9BACT</name>
<evidence type="ECO:0000259" key="9">
    <source>
        <dbReference type="SMART" id="SM00965"/>
    </source>
</evidence>
<keyword evidence="5 7" id="KW-0472">Membrane</keyword>
<sequence>MRLTAFFLTALALHVCAKGTSQNISITFRNTPLQQVFQQIKQQTGYVFFYKNQDLTDAKPVNAELHATPLKEALVKVLEGSPLNFDIQGNTIVVSRKPVSILDNHTTAFTLPGDEISGKVVDNKGTPLPGVSVRVKGHTGAAITDAEGHFQLHNVDARATLIVSSIGFESQSVPLAGKVTVEITLRAKVDDLNQYVVVGYGSTKRKDLTGSVASVNPEEVKNVPYASIDQALAGKAAGVQVVQADGSPGGVAKIRIRGGTSLMGGNDPLYIIDGVQVTIQNRYIQNQAEIVNPIERYGNDDPNSAVSGSFSRGLNSLAGLNISDIESIDILKDASATAIYGSKAANGVVIITTKKGKLNQKPVLEANYYAGVSSPVHQKLLGREDYISLLKEAAKNLNEARAAQGLGTSSKADNVLNTPDFLGTANTDWLKLVLRNALSQNADISVRGGGSGSRYYTSLSYTGQKGAVEGTDFSRISGKINLDNEISSKLRIITNLDYGFTKNSITNGVYAAALSAPPTLPAFNPDGSVHQFLASSIGGYDYEGVQNPMALLGGINEGKTASLLGSLSLEYDILKDLKFRSTASVNYNNYHQRNYVPSTAVIASPNGVDDSNGGVGGQAQTEDINSFYENTLTWDKQFSRDHRLNLLVGTSWQKYRYNSFSAQGQGFPDDKFLNNLSSAALTLPSTGISGQNTLLSFYARANYAFKERYLLTFTGRSDASSKFPSKNRVGYFPSGGVAWRMKEEHFMKGVRWINELKLRASAGYTGTQNFGDNLYYTLYTPGSYGRTNALVPTQLGNENIKWENTLQKDLGLDFEMFGSRLRGAIGYYTKNTTGLLLPRSLAPSSSYSNVIANVATINNKGLEIDLRADFIRNRNFQWTGAMNISGNRSKVLDISKDFSDPANPDAFYFGNTVVRKGKPLGMFWGQQFQGIIKDEKTLNDYKSRYTYYQYFEPYMGIGDPMYKLDSTGFAAQGVIGNSEAKFYGGFANTFTYKNFSLIALLTYSYGGQILYLQDVTDMYFTDYTNKGVRIKGRWTPENPGSDRPRLLLGENGYTYTASNNIYSGSYIKLKSVTLTYELPAKVASGLHLRTASAYVSATNLFTITKYPGPDPEVSNNPYSAIDGSSDVSTFPTVKQYNLGIRVGF</sequence>
<dbReference type="Pfam" id="PF13715">
    <property type="entry name" value="CarbopepD_reg_2"/>
    <property type="match status" value="1"/>
</dbReference>
<evidence type="ECO:0000313" key="10">
    <source>
        <dbReference type="EMBL" id="PUZ29698.1"/>
    </source>
</evidence>
<evidence type="ECO:0000313" key="11">
    <source>
        <dbReference type="Proteomes" id="UP000244450"/>
    </source>
</evidence>
<evidence type="ECO:0000256" key="7">
    <source>
        <dbReference type="PROSITE-ProRule" id="PRU01360"/>
    </source>
</evidence>
<keyword evidence="11" id="KW-1185">Reference proteome</keyword>
<dbReference type="Gene3D" id="2.40.170.20">
    <property type="entry name" value="TonB-dependent receptor, beta-barrel domain"/>
    <property type="match status" value="1"/>
</dbReference>
<dbReference type="Gene3D" id="2.60.40.1120">
    <property type="entry name" value="Carboxypeptidase-like, regulatory domain"/>
    <property type="match status" value="1"/>
</dbReference>
<gene>
    <name evidence="10" type="ORF">DCC81_09735</name>
</gene>
<evidence type="ECO:0000256" key="4">
    <source>
        <dbReference type="ARBA" id="ARBA00022692"/>
    </source>
</evidence>
<dbReference type="GO" id="GO:0009279">
    <property type="term" value="C:cell outer membrane"/>
    <property type="evidence" value="ECO:0007669"/>
    <property type="project" value="UniProtKB-SubCell"/>
</dbReference>
<comment type="caution">
    <text evidence="10">The sequence shown here is derived from an EMBL/GenBank/DDBJ whole genome shotgun (WGS) entry which is preliminary data.</text>
</comment>
<organism evidence="10 11">
    <name type="scientific">Chitinophaga parva</name>
    <dbReference type="NCBI Taxonomy" id="2169414"/>
    <lineage>
        <taxon>Bacteria</taxon>
        <taxon>Pseudomonadati</taxon>
        <taxon>Bacteroidota</taxon>
        <taxon>Chitinophagia</taxon>
        <taxon>Chitinophagales</taxon>
        <taxon>Chitinophagaceae</taxon>
        <taxon>Chitinophaga</taxon>
    </lineage>
</organism>
<proteinExistence type="inferred from homology"/>
<evidence type="ECO:0000256" key="8">
    <source>
        <dbReference type="SAM" id="SignalP"/>
    </source>
</evidence>
<reference evidence="10 11" key="1">
    <citation type="submission" date="2018-04" db="EMBL/GenBank/DDBJ databases">
        <title>Chitinophaga fuyangensis sp. nov., isolated from soil in a chemical factory.</title>
        <authorList>
            <person name="Chen K."/>
        </authorList>
    </citation>
    <scope>NUCLEOTIDE SEQUENCE [LARGE SCALE GENOMIC DNA]</scope>
    <source>
        <strain evidence="10 11">LY-1</strain>
    </source>
</reference>
<evidence type="ECO:0000256" key="6">
    <source>
        <dbReference type="ARBA" id="ARBA00023237"/>
    </source>
</evidence>
<comment type="similarity">
    <text evidence="7">Belongs to the TonB-dependent receptor family.</text>
</comment>
<protein>
    <submittedName>
        <fullName evidence="10">SusC/RagA family TonB-linked outer membrane protein</fullName>
    </submittedName>
</protein>
<dbReference type="InterPro" id="IPR036942">
    <property type="entry name" value="Beta-barrel_TonB_sf"/>
</dbReference>
<dbReference type="NCBIfam" id="TIGR04057">
    <property type="entry name" value="SusC_RagA_signa"/>
    <property type="match status" value="1"/>
</dbReference>
<feature type="domain" description="Secretin/TonB short N-terminal" evidence="9">
    <location>
        <begin position="46"/>
        <end position="97"/>
    </location>
</feature>
<dbReference type="AlphaFoldDB" id="A0A2T7BPU2"/>
<keyword evidence="2 7" id="KW-0813">Transport</keyword>
<feature type="chain" id="PRO_5015539377" evidence="8">
    <location>
        <begin position="18"/>
        <end position="1144"/>
    </location>
</feature>
<dbReference type="SMART" id="SM00965">
    <property type="entry name" value="STN"/>
    <property type="match status" value="1"/>
</dbReference>
<dbReference type="NCBIfam" id="TIGR04056">
    <property type="entry name" value="OMP_RagA_SusC"/>
    <property type="match status" value="1"/>
</dbReference>
<dbReference type="SUPFAM" id="SSF49464">
    <property type="entry name" value="Carboxypeptidase regulatory domain-like"/>
    <property type="match status" value="1"/>
</dbReference>
<evidence type="ECO:0000256" key="5">
    <source>
        <dbReference type="ARBA" id="ARBA00023136"/>
    </source>
</evidence>
<evidence type="ECO:0000256" key="3">
    <source>
        <dbReference type="ARBA" id="ARBA00022452"/>
    </source>
</evidence>
<dbReference type="InterPro" id="IPR008969">
    <property type="entry name" value="CarboxyPept-like_regulatory"/>
</dbReference>
<dbReference type="PROSITE" id="PS52016">
    <property type="entry name" value="TONB_DEPENDENT_REC_3"/>
    <property type="match status" value="1"/>
</dbReference>
<feature type="signal peptide" evidence="8">
    <location>
        <begin position="1"/>
        <end position="17"/>
    </location>
</feature>